<feature type="domain" description="HTH cro/C1-type" evidence="2">
    <location>
        <begin position="15"/>
        <end position="68"/>
    </location>
</feature>
<organism evidence="3 4">
    <name type="scientific">Tumebacillus amylolyticus</name>
    <dbReference type="NCBI Taxonomy" id="2801339"/>
    <lineage>
        <taxon>Bacteria</taxon>
        <taxon>Bacillati</taxon>
        <taxon>Bacillota</taxon>
        <taxon>Bacilli</taxon>
        <taxon>Bacillales</taxon>
        <taxon>Alicyclobacillaceae</taxon>
        <taxon>Tumebacillus</taxon>
    </lineage>
</organism>
<proteinExistence type="predicted"/>
<dbReference type="SMART" id="SM00530">
    <property type="entry name" value="HTH_XRE"/>
    <property type="match status" value="1"/>
</dbReference>
<dbReference type="InterPro" id="IPR011990">
    <property type="entry name" value="TPR-like_helical_dom_sf"/>
</dbReference>
<keyword evidence="4" id="KW-1185">Reference proteome</keyword>
<sequence length="443" mass="51265">MTDTQELMHYIGENLKKYRLQKSMRQEELCEGLCSVSQLSKIENGKAQVKAEHLKIMAGRLGVEVEQLMSTDAIHDELRDQIELTRKATIARNYKLAFETIRSVLVRAKQAGYQDLYAEAVLFECYLLNLAEHNHQAALQKLRETLHDGGEFDPVTRAALQIEYGRAYSYTGDLVEGFRQYLQADTLLQRVEPVDDDLYARVLYRSAECMFYMQNWRTGYRYSEQAARVAETLGKHQYLTRAKSMQAAFADKLGRPDEARNLYEELLQDAENNNLILDIGTTENCLGRWYLDHGDLETAYHYLQRSLTSFDLLNDNYNLRQPLMDLAEWAQKAKQFEWSLHYADRVLELIREGGMPGLNELLQGQMLAINAKTYGELQDDERMISHYEQALELFDRNRAVIPAYEVCVTLADLYYGRDNGRALTLYKQAVGYNRIIHELGVKK</sequence>
<evidence type="ECO:0000313" key="4">
    <source>
        <dbReference type="Proteomes" id="UP000602284"/>
    </source>
</evidence>
<dbReference type="Gene3D" id="1.25.40.10">
    <property type="entry name" value="Tetratricopeptide repeat domain"/>
    <property type="match status" value="2"/>
</dbReference>
<dbReference type="InterPro" id="IPR001387">
    <property type="entry name" value="Cro/C1-type_HTH"/>
</dbReference>
<protein>
    <submittedName>
        <fullName evidence="3">Helix-turn-helix domain-containing protein</fullName>
    </submittedName>
</protein>
<gene>
    <name evidence="3" type="ORF">JJB07_04630</name>
</gene>
<evidence type="ECO:0000256" key="1">
    <source>
        <dbReference type="ARBA" id="ARBA00023125"/>
    </source>
</evidence>
<dbReference type="SUPFAM" id="SSF47413">
    <property type="entry name" value="lambda repressor-like DNA-binding domains"/>
    <property type="match status" value="1"/>
</dbReference>
<dbReference type="PANTHER" id="PTHR46797:SF1">
    <property type="entry name" value="METHYLPHOSPHONATE SYNTHASE"/>
    <property type="match status" value="1"/>
</dbReference>
<dbReference type="EMBL" id="JAEQNB010000001">
    <property type="protein sequence ID" value="MBL0385930.1"/>
    <property type="molecule type" value="Genomic_DNA"/>
</dbReference>
<dbReference type="InterPro" id="IPR010982">
    <property type="entry name" value="Lambda_DNA-bd_dom_sf"/>
</dbReference>
<dbReference type="InterPro" id="IPR050807">
    <property type="entry name" value="TransReg_Diox_bact_type"/>
</dbReference>
<reference evidence="3 4" key="1">
    <citation type="submission" date="2021-01" db="EMBL/GenBank/DDBJ databases">
        <title>Tumebacillus sp. strain ITR2 16S ribosomal RNA gene Genome sequencing and assembly.</title>
        <authorList>
            <person name="Kang M."/>
        </authorList>
    </citation>
    <scope>NUCLEOTIDE SEQUENCE [LARGE SCALE GENOMIC DNA]</scope>
    <source>
        <strain evidence="3 4">ITR2</strain>
    </source>
</reference>
<comment type="caution">
    <text evidence="3">The sequence shown here is derived from an EMBL/GenBank/DDBJ whole genome shotgun (WGS) entry which is preliminary data.</text>
</comment>
<accession>A0ABS1J6L8</accession>
<dbReference type="Proteomes" id="UP000602284">
    <property type="component" value="Unassembled WGS sequence"/>
</dbReference>
<name>A0ABS1J6L8_9BACL</name>
<dbReference type="SUPFAM" id="SSF48452">
    <property type="entry name" value="TPR-like"/>
    <property type="match status" value="2"/>
</dbReference>
<evidence type="ECO:0000259" key="2">
    <source>
        <dbReference type="PROSITE" id="PS50943"/>
    </source>
</evidence>
<evidence type="ECO:0000313" key="3">
    <source>
        <dbReference type="EMBL" id="MBL0385930.1"/>
    </source>
</evidence>
<keyword evidence="1" id="KW-0238">DNA-binding</keyword>
<dbReference type="PROSITE" id="PS50943">
    <property type="entry name" value="HTH_CROC1"/>
    <property type="match status" value="1"/>
</dbReference>
<dbReference type="PANTHER" id="PTHR46797">
    <property type="entry name" value="HTH-TYPE TRANSCRIPTIONAL REGULATOR"/>
    <property type="match status" value="1"/>
</dbReference>
<dbReference type="RefSeq" id="WP_201631518.1">
    <property type="nucleotide sequence ID" value="NZ_JAEQNB010000001.1"/>
</dbReference>
<dbReference type="Pfam" id="PF01381">
    <property type="entry name" value="HTH_3"/>
    <property type="match status" value="1"/>
</dbReference>
<dbReference type="CDD" id="cd00093">
    <property type="entry name" value="HTH_XRE"/>
    <property type="match status" value="1"/>
</dbReference>